<proteinExistence type="predicted"/>
<evidence type="ECO:0000313" key="2">
    <source>
        <dbReference type="EMBL" id="KAF6416303.1"/>
    </source>
</evidence>
<reference evidence="2 3" key="1">
    <citation type="journal article" date="2020" name="Nature">
        <title>Six reference-quality genomes reveal evolution of bat adaptations.</title>
        <authorList>
            <person name="Jebb D."/>
            <person name="Huang Z."/>
            <person name="Pippel M."/>
            <person name="Hughes G.M."/>
            <person name="Lavrichenko K."/>
            <person name="Devanna P."/>
            <person name="Winkler S."/>
            <person name="Jermiin L.S."/>
            <person name="Skirmuntt E.C."/>
            <person name="Katzourakis A."/>
            <person name="Burkitt-Gray L."/>
            <person name="Ray D.A."/>
            <person name="Sullivan K.A.M."/>
            <person name="Roscito J.G."/>
            <person name="Kirilenko B.M."/>
            <person name="Davalos L.M."/>
            <person name="Corthals A.P."/>
            <person name="Power M.L."/>
            <person name="Jones G."/>
            <person name="Ransome R.D."/>
            <person name="Dechmann D.K.N."/>
            <person name="Locatelli A.G."/>
            <person name="Puechmaille S.J."/>
            <person name="Fedrigo O."/>
            <person name="Jarvis E.D."/>
            <person name="Hiller M."/>
            <person name="Vernes S.C."/>
            <person name="Myers E.W."/>
            <person name="Teeling E.C."/>
        </authorList>
    </citation>
    <scope>NUCLEOTIDE SEQUENCE [LARGE SCALE GENOMIC DNA]</scope>
    <source>
        <strain evidence="2">MMolMol1</strain>
        <tissue evidence="2">Muscle</tissue>
    </source>
</reference>
<accession>A0A7J8CZJ1</accession>
<protein>
    <submittedName>
        <fullName evidence="2">Uncharacterized protein</fullName>
    </submittedName>
</protein>
<dbReference type="EMBL" id="JACASF010000019">
    <property type="protein sequence ID" value="KAF6416303.1"/>
    <property type="molecule type" value="Genomic_DNA"/>
</dbReference>
<feature type="region of interest" description="Disordered" evidence="1">
    <location>
        <begin position="75"/>
        <end position="111"/>
    </location>
</feature>
<sequence length="121" mass="13235">MVWPDDSAGIECADFEPSGGSGMEMDVGAADTKVDETVKGEKHRSLLTEKPQREKTYLFAAHHFWCQEEQEAARQKLPTQPVGCPRTAVMPGLHERPGPARLQRPCASSSHGRCPGCFGRA</sequence>
<gene>
    <name evidence="2" type="ORF">HJG59_009546</name>
</gene>
<evidence type="ECO:0000256" key="1">
    <source>
        <dbReference type="SAM" id="MobiDB-lite"/>
    </source>
</evidence>
<keyword evidence="3" id="KW-1185">Reference proteome</keyword>
<comment type="caution">
    <text evidence="2">The sequence shown here is derived from an EMBL/GenBank/DDBJ whole genome shotgun (WGS) entry which is preliminary data.</text>
</comment>
<dbReference type="Proteomes" id="UP000550707">
    <property type="component" value="Unassembled WGS sequence"/>
</dbReference>
<organism evidence="2 3">
    <name type="scientific">Molossus molossus</name>
    <name type="common">Pallas' mastiff bat</name>
    <name type="synonym">Vespertilio molossus</name>
    <dbReference type="NCBI Taxonomy" id="27622"/>
    <lineage>
        <taxon>Eukaryota</taxon>
        <taxon>Metazoa</taxon>
        <taxon>Chordata</taxon>
        <taxon>Craniata</taxon>
        <taxon>Vertebrata</taxon>
        <taxon>Euteleostomi</taxon>
        <taxon>Mammalia</taxon>
        <taxon>Eutheria</taxon>
        <taxon>Laurasiatheria</taxon>
        <taxon>Chiroptera</taxon>
        <taxon>Yangochiroptera</taxon>
        <taxon>Molossidae</taxon>
        <taxon>Molossus</taxon>
    </lineage>
</organism>
<name>A0A7J8CZJ1_MOLMO</name>
<evidence type="ECO:0000313" key="3">
    <source>
        <dbReference type="Proteomes" id="UP000550707"/>
    </source>
</evidence>
<dbReference type="AlphaFoldDB" id="A0A7J8CZJ1"/>
<dbReference type="InParanoid" id="A0A7J8CZJ1"/>